<dbReference type="InterPro" id="IPR018763">
    <property type="entry name" value="DUF2334"/>
</dbReference>
<reference evidence="4" key="1">
    <citation type="journal article" date="2019" name="Int. J. Syst. Evol. Microbiol.">
        <title>The Global Catalogue of Microorganisms (GCM) 10K type strain sequencing project: providing services to taxonomists for standard genome sequencing and annotation.</title>
        <authorList>
            <consortium name="The Broad Institute Genomics Platform"/>
            <consortium name="The Broad Institute Genome Sequencing Center for Infectious Disease"/>
            <person name="Wu L."/>
            <person name="Ma J."/>
        </authorList>
    </citation>
    <scope>NUCLEOTIDE SEQUENCE [LARGE SCALE GENOMIC DNA]</scope>
    <source>
        <strain evidence="4">CGMCC 1.14993</strain>
    </source>
</reference>
<feature type="signal peptide" evidence="2">
    <location>
        <begin position="1"/>
        <end position="22"/>
    </location>
</feature>
<keyword evidence="4" id="KW-1185">Reference proteome</keyword>
<gene>
    <name evidence="3" type="ORF">GCM10007380_39360</name>
</gene>
<keyword evidence="1" id="KW-0812">Transmembrane</keyword>
<proteinExistence type="predicted"/>
<sequence length="558" mass="64001">MKKLIYLLVFVLCISDLNIVNAEAPKNKHILIIYSKDEPKDTVQVRILDSLLGHFSNNITIIEDNKLDTINKSKFNYIFYINLTAKRLSSEVGSFVDDFKGPVFIIGGSIEQSSKRFNFIKTNGETLINSVTLLSNHLEMPCSEDRIIVNINPDTSAELLLLGRKKEGGNIPLLVKKNQSYYLGAESLFDPIGRALGEILFSFFNQPSEKQLHKYLRLEDVNPKADYEVLMKIAKYLKNKQIPYMISLIPVYLNPKTGEEVHLSDSPQLVKTLQYMQNNGASIILHGYRHQYSNEETGEGFEFWDVKQNRPIMQEQSQLAKVREDFSTEQKYQSYLIKGKAYEKKYITEAIQSGVQELVTHKLYPLAFEAPHYSMSQMGYKILSKHFSTYIGQVQLTDQTWEGVYAPIYDSTPHFLYGMKLLPETVGYVVDGDKNSIKNIRSTVLYNKEFSDAYISGYYHPYLGISNLKKLVNIMESVPNAEWLDLKNSENHVSVPKITLTSSHGKVIVKKSFISSDYERNYILKKIVLWIGVFLLLLCLIVYKIVSKKMRKKTTSID</sequence>
<accession>A0A8J3F5B5</accession>
<keyword evidence="1" id="KW-1133">Transmembrane helix</keyword>
<feature type="chain" id="PRO_5035226005" description="DUF2334 domain-containing protein" evidence="2">
    <location>
        <begin position="23"/>
        <end position="558"/>
    </location>
</feature>
<dbReference type="OrthoDB" id="2339428at2"/>
<feature type="transmembrane region" description="Helical" evidence="1">
    <location>
        <begin position="527"/>
        <end position="546"/>
    </location>
</feature>
<evidence type="ECO:0008006" key="5">
    <source>
        <dbReference type="Google" id="ProtNLM"/>
    </source>
</evidence>
<organism evidence="3 4">
    <name type="scientific">Gottfriedia solisilvae</name>
    <dbReference type="NCBI Taxonomy" id="1516104"/>
    <lineage>
        <taxon>Bacteria</taxon>
        <taxon>Bacillati</taxon>
        <taxon>Bacillota</taxon>
        <taxon>Bacilli</taxon>
        <taxon>Bacillales</taxon>
        <taxon>Bacillaceae</taxon>
        <taxon>Gottfriedia</taxon>
    </lineage>
</organism>
<keyword evidence="1" id="KW-0472">Membrane</keyword>
<dbReference type="RefSeq" id="WP_088001819.1">
    <property type="nucleotide sequence ID" value="NZ_BMHB01000003.1"/>
</dbReference>
<dbReference type="Proteomes" id="UP000626244">
    <property type="component" value="Unassembled WGS sequence"/>
</dbReference>
<protein>
    <recommendedName>
        <fullName evidence="5">DUF2334 domain-containing protein</fullName>
    </recommendedName>
</protein>
<evidence type="ECO:0000313" key="4">
    <source>
        <dbReference type="Proteomes" id="UP000626244"/>
    </source>
</evidence>
<evidence type="ECO:0000256" key="1">
    <source>
        <dbReference type="SAM" id="Phobius"/>
    </source>
</evidence>
<dbReference type="Pfam" id="PF10096">
    <property type="entry name" value="DUF2334"/>
    <property type="match status" value="1"/>
</dbReference>
<keyword evidence="2" id="KW-0732">Signal</keyword>
<evidence type="ECO:0000313" key="3">
    <source>
        <dbReference type="EMBL" id="GGI17721.1"/>
    </source>
</evidence>
<dbReference type="AlphaFoldDB" id="A0A8J3F5B5"/>
<dbReference type="EMBL" id="BMHB01000003">
    <property type="protein sequence ID" value="GGI17721.1"/>
    <property type="molecule type" value="Genomic_DNA"/>
</dbReference>
<name>A0A8J3F5B5_9BACI</name>
<comment type="caution">
    <text evidence="3">The sequence shown here is derived from an EMBL/GenBank/DDBJ whole genome shotgun (WGS) entry which is preliminary data.</text>
</comment>
<evidence type="ECO:0000256" key="2">
    <source>
        <dbReference type="SAM" id="SignalP"/>
    </source>
</evidence>